<dbReference type="Proteomes" id="UP001153365">
    <property type="component" value="Unassembled WGS sequence"/>
</dbReference>
<feature type="non-terminal residue" evidence="6">
    <location>
        <position position="1"/>
    </location>
</feature>
<protein>
    <submittedName>
        <fullName evidence="6">Expressed protein</fullName>
    </submittedName>
</protein>
<dbReference type="EMBL" id="CALTRL010005804">
    <property type="protein sequence ID" value="CAH7686608.1"/>
    <property type="molecule type" value="Genomic_DNA"/>
</dbReference>
<evidence type="ECO:0000256" key="1">
    <source>
        <dbReference type="ARBA" id="ARBA00005439"/>
    </source>
</evidence>
<dbReference type="GO" id="GO:0043022">
    <property type="term" value="F:ribosome binding"/>
    <property type="evidence" value="ECO:0007669"/>
    <property type="project" value="TreeGrafter"/>
</dbReference>
<name>A0AAV0BKW7_PHAPC</name>
<dbReference type="InterPro" id="IPR001288">
    <property type="entry name" value="Translation_initiation_fac_3"/>
</dbReference>
<evidence type="ECO:0000259" key="5">
    <source>
        <dbReference type="Pfam" id="PF05198"/>
    </source>
</evidence>
<keyword evidence="3" id="KW-0648">Protein biosynthesis</keyword>
<dbReference type="PANTHER" id="PTHR10938">
    <property type="entry name" value="TRANSLATION INITIATION FACTOR IF-3"/>
    <property type="match status" value="1"/>
</dbReference>
<organism evidence="6 7">
    <name type="scientific">Phakopsora pachyrhizi</name>
    <name type="common">Asian soybean rust disease fungus</name>
    <dbReference type="NCBI Taxonomy" id="170000"/>
    <lineage>
        <taxon>Eukaryota</taxon>
        <taxon>Fungi</taxon>
        <taxon>Dikarya</taxon>
        <taxon>Basidiomycota</taxon>
        <taxon>Pucciniomycotina</taxon>
        <taxon>Pucciniomycetes</taxon>
        <taxon>Pucciniales</taxon>
        <taxon>Phakopsoraceae</taxon>
        <taxon>Phakopsora</taxon>
    </lineage>
</organism>
<dbReference type="Gene3D" id="3.10.20.80">
    <property type="entry name" value="Translation initiation factor 3 (IF-3), N-terminal domain"/>
    <property type="match status" value="1"/>
</dbReference>
<dbReference type="InterPro" id="IPR036788">
    <property type="entry name" value="T_IF-3_C_sf"/>
</dbReference>
<comment type="similarity">
    <text evidence="1">Belongs to the IF-3 family.</text>
</comment>
<evidence type="ECO:0000313" key="7">
    <source>
        <dbReference type="Proteomes" id="UP001153365"/>
    </source>
</evidence>
<gene>
    <name evidence="6" type="ORF">PPACK8108_LOCUS21285</name>
</gene>
<keyword evidence="7" id="KW-1185">Reference proteome</keyword>
<evidence type="ECO:0000256" key="4">
    <source>
        <dbReference type="SAM" id="Coils"/>
    </source>
</evidence>
<keyword evidence="4" id="KW-0175">Coiled coil</keyword>
<comment type="caution">
    <text evidence="6">The sequence shown here is derived from an EMBL/GenBank/DDBJ whole genome shotgun (WGS) entry which is preliminary data.</text>
</comment>
<reference evidence="6" key="1">
    <citation type="submission" date="2022-06" db="EMBL/GenBank/DDBJ databases">
        <authorList>
            <consortium name="SYNGENTA / RWTH Aachen University"/>
        </authorList>
    </citation>
    <scope>NUCLEOTIDE SEQUENCE</scope>
</reference>
<dbReference type="Pfam" id="PF05198">
    <property type="entry name" value="IF3_N"/>
    <property type="match status" value="1"/>
</dbReference>
<dbReference type="InterPro" id="IPR036787">
    <property type="entry name" value="T_IF-3_N_sf"/>
</dbReference>
<evidence type="ECO:0000256" key="2">
    <source>
        <dbReference type="ARBA" id="ARBA00022540"/>
    </source>
</evidence>
<dbReference type="GO" id="GO:0003743">
    <property type="term" value="F:translation initiation factor activity"/>
    <property type="evidence" value="ECO:0007669"/>
    <property type="project" value="UniProtKB-KW"/>
</dbReference>
<feature type="domain" description="Translation initiation factor 3 N-terminal" evidence="5">
    <location>
        <begin position="31"/>
        <end position="79"/>
    </location>
</feature>
<feature type="coiled-coil region" evidence="4">
    <location>
        <begin position="65"/>
        <end position="92"/>
    </location>
</feature>
<dbReference type="SUPFAM" id="SSF55200">
    <property type="entry name" value="Translation initiation factor IF3, C-terminal domain"/>
    <property type="match status" value="1"/>
</dbReference>
<dbReference type="PANTHER" id="PTHR10938:SF0">
    <property type="entry name" value="TRANSLATION INITIATION FACTOR IF-3, MITOCHONDRIAL"/>
    <property type="match status" value="1"/>
</dbReference>
<proteinExistence type="inferred from homology"/>
<keyword evidence="2" id="KW-0396">Initiation factor</keyword>
<evidence type="ECO:0000256" key="3">
    <source>
        <dbReference type="ARBA" id="ARBA00022917"/>
    </source>
</evidence>
<dbReference type="Gene3D" id="3.30.110.10">
    <property type="entry name" value="Translation initiation factor 3 (IF-3), C-terminal domain"/>
    <property type="match status" value="1"/>
</dbReference>
<sequence>DHQIKSEYIQLVNPASTTNNKDTGSNQSLINPALTREVLDRLDLNKYTLIEVNSSAKPPICKIVEREALIEKERLKIKKQKLQKRVNRHDSIVKEVQLSWFIGANDLEHKLKAVQQSFDKGYKVRIVISSAYKKQEIHPQRKADFLDLVEEKLIGMKGEKIKEETEGRKLIVEWH</sequence>
<dbReference type="GO" id="GO:0005739">
    <property type="term" value="C:mitochondrion"/>
    <property type="evidence" value="ECO:0007669"/>
    <property type="project" value="TreeGrafter"/>
</dbReference>
<evidence type="ECO:0000313" key="6">
    <source>
        <dbReference type="EMBL" id="CAH7686608.1"/>
    </source>
</evidence>
<feature type="non-terminal residue" evidence="6">
    <location>
        <position position="175"/>
    </location>
</feature>
<dbReference type="AlphaFoldDB" id="A0AAV0BKW7"/>
<dbReference type="GO" id="GO:0070124">
    <property type="term" value="P:mitochondrial translational initiation"/>
    <property type="evidence" value="ECO:0007669"/>
    <property type="project" value="TreeGrafter"/>
</dbReference>
<dbReference type="GO" id="GO:0032790">
    <property type="term" value="P:ribosome disassembly"/>
    <property type="evidence" value="ECO:0007669"/>
    <property type="project" value="TreeGrafter"/>
</dbReference>
<accession>A0AAV0BKW7</accession>
<dbReference type="InterPro" id="IPR019814">
    <property type="entry name" value="Translation_initiation_fac_3_N"/>
</dbReference>